<accession>A0AAE2ZLD7</accession>
<dbReference type="RefSeq" id="WP_220229690.1">
    <property type="nucleotide sequence ID" value="NZ_JAICBX010000003.1"/>
</dbReference>
<reference evidence="1" key="1">
    <citation type="submission" date="2021-08" db="EMBL/GenBank/DDBJ databases">
        <title>Hoeflea bacterium WL0058 sp. nov., isolated from the sediment.</title>
        <authorList>
            <person name="Wang L."/>
            <person name="Zhang D."/>
        </authorList>
    </citation>
    <scope>NUCLEOTIDE SEQUENCE</scope>
    <source>
        <strain evidence="1">WL0058</strain>
    </source>
</reference>
<proteinExistence type="predicted"/>
<evidence type="ECO:0000313" key="2">
    <source>
        <dbReference type="Proteomes" id="UP001196509"/>
    </source>
</evidence>
<evidence type="ECO:0000313" key="1">
    <source>
        <dbReference type="EMBL" id="MBW8638974.1"/>
    </source>
</evidence>
<gene>
    <name evidence="1" type="ORF">K1W69_17390</name>
</gene>
<dbReference type="AlphaFoldDB" id="A0AAE2ZLD7"/>
<name>A0AAE2ZLD7_9HYPH</name>
<protein>
    <submittedName>
        <fullName evidence="1">Uncharacterized protein</fullName>
    </submittedName>
</protein>
<organism evidence="1 2">
    <name type="scientific">Flavimaribacter sediminis</name>
    <dbReference type="NCBI Taxonomy" id="2865987"/>
    <lineage>
        <taxon>Bacteria</taxon>
        <taxon>Pseudomonadati</taxon>
        <taxon>Pseudomonadota</taxon>
        <taxon>Alphaproteobacteria</taxon>
        <taxon>Hyphomicrobiales</taxon>
        <taxon>Rhizobiaceae</taxon>
        <taxon>Flavimaribacter</taxon>
    </lineage>
</organism>
<dbReference type="EMBL" id="JAICBX010000003">
    <property type="protein sequence ID" value="MBW8638974.1"/>
    <property type="molecule type" value="Genomic_DNA"/>
</dbReference>
<keyword evidence="2" id="KW-1185">Reference proteome</keyword>
<comment type="caution">
    <text evidence="1">The sequence shown here is derived from an EMBL/GenBank/DDBJ whole genome shotgun (WGS) entry which is preliminary data.</text>
</comment>
<dbReference type="Proteomes" id="UP001196509">
    <property type="component" value="Unassembled WGS sequence"/>
</dbReference>
<sequence length="148" mass="15698">MNDAPRHGWLPALLAEIAQVAGLEAALKLAETRGGTEIYVPAEAPAGHWLADTVGAQAAKAICSHFTGAGPGCRLELPTGPAGTMAQIRRKVDRMIAEGKSEREIALACGYTQRGVRMRRAKARAALTQGDLFSGIPERLPGRTKSRN</sequence>